<keyword evidence="2 3" id="KW-0456">Lyase</keyword>
<dbReference type="InterPro" id="IPR008076">
    <property type="entry name" value="Cyanase"/>
</dbReference>
<dbReference type="Proteomes" id="UP000298416">
    <property type="component" value="Unassembled WGS sequence"/>
</dbReference>
<accession>A0A8X8WJL6</accession>
<protein>
    <recommendedName>
        <fullName evidence="3">Cyanate hydratase</fullName>
        <shortName evidence="3">Cyanase</shortName>
        <ecNumber evidence="3">4.2.1.104</ecNumber>
    </recommendedName>
    <alternativeName>
        <fullName evidence="3">Cyanate hydrolase</fullName>
    </alternativeName>
    <alternativeName>
        <fullName evidence="3">Cyanate lyase</fullName>
    </alternativeName>
</protein>
<dbReference type="GO" id="GO:0008824">
    <property type="term" value="F:cyanate hydratase activity"/>
    <property type="evidence" value="ECO:0007669"/>
    <property type="project" value="UniProtKB-UniRule"/>
</dbReference>
<dbReference type="FunFam" id="3.30.1160.10:FF:000002">
    <property type="entry name" value="Cyanate hydratase"/>
    <property type="match status" value="1"/>
</dbReference>
<feature type="active site" evidence="3">
    <location>
        <position position="95"/>
    </location>
</feature>
<dbReference type="EC" id="4.2.1.104" evidence="3"/>
<reference evidence="6" key="2">
    <citation type="submission" date="2020-08" db="EMBL/GenBank/DDBJ databases">
        <title>Plant Genome Project.</title>
        <authorList>
            <person name="Zhang R.-G."/>
        </authorList>
    </citation>
    <scope>NUCLEOTIDE SEQUENCE</scope>
    <source>
        <strain evidence="6">Huo1</strain>
        <tissue evidence="6">Leaf</tissue>
    </source>
</reference>
<evidence type="ECO:0000256" key="4">
    <source>
        <dbReference type="SAM" id="MobiDB-lite"/>
    </source>
</evidence>
<feature type="compositionally biased region" description="Acidic residues" evidence="4">
    <location>
        <begin position="240"/>
        <end position="255"/>
    </location>
</feature>
<dbReference type="GO" id="GO:0003677">
    <property type="term" value="F:DNA binding"/>
    <property type="evidence" value="ECO:0007669"/>
    <property type="project" value="InterPro"/>
</dbReference>
<proteinExistence type="inferred from homology"/>
<reference evidence="6" key="1">
    <citation type="submission" date="2018-01" db="EMBL/GenBank/DDBJ databases">
        <authorList>
            <person name="Mao J.F."/>
        </authorList>
    </citation>
    <scope>NUCLEOTIDE SEQUENCE</scope>
    <source>
        <strain evidence="6">Huo1</strain>
        <tissue evidence="6">Leaf</tissue>
    </source>
</reference>
<dbReference type="SUPFAM" id="SSF55234">
    <property type="entry name" value="Cyanase C-terminal domain"/>
    <property type="match status" value="1"/>
</dbReference>
<feature type="active site" evidence="3">
    <location>
        <position position="92"/>
    </location>
</feature>
<comment type="caution">
    <text evidence="6">The sequence shown here is derived from an EMBL/GenBank/DDBJ whole genome shotgun (WGS) entry which is preliminary data.</text>
</comment>
<evidence type="ECO:0000313" key="7">
    <source>
        <dbReference type="Proteomes" id="UP000298416"/>
    </source>
</evidence>
<evidence type="ECO:0000256" key="3">
    <source>
        <dbReference type="HAMAP-Rule" id="MF_03139"/>
    </source>
</evidence>
<dbReference type="SMART" id="SM01116">
    <property type="entry name" value="Cyanate_lyase"/>
    <property type="match status" value="1"/>
</dbReference>
<name>A0A8X8WJL6_SALSN</name>
<feature type="region of interest" description="Disordered" evidence="4">
    <location>
        <begin position="238"/>
        <end position="284"/>
    </location>
</feature>
<comment type="similarity">
    <text evidence="3">Belongs to the cyanase family.</text>
</comment>
<sequence length="371" mass="41283">MEAASLKARIVSELQAVKRRSGKTYAQIADETGLTNVYVAQLLRRQAQLKPSTAPLLRAALPALTDDHLIEMLQPPLRSYDPNLIQDPTIYRLNEAVMHFGESIKEIINEDFGDGIMSAIDFYCSVDKVKGVDGKDRVVLTFDGKYLPHTEQDSRSYVPLDSDLKQNLTSDTSQLKEEKPLVLKLKKKVRFNLNVKAYEPIPDDDEVDGEEETGLHYEEDVIASSYPASYRYQNCRYSDSEEDGDIDLDEDDDDFSSIQSDNIGSDNDVKNQDQTSVEQQATESISDAGRYVSSVLCPVENLSQWRAVKAKAAIVQPKLQKENLIPSSAAPHSDSKRRSDVAVDASLSNWLSSLEMSPLVKSSSSGQRLGL</sequence>
<dbReference type="InterPro" id="IPR010982">
    <property type="entry name" value="Lambda_DNA-bd_dom_sf"/>
</dbReference>
<keyword evidence="7" id="KW-1185">Reference proteome</keyword>
<evidence type="ECO:0000313" key="6">
    <source>
        <dbReference type="EMBL" id="KAG6395229.1"/>
    </source>
</evidence>
<dbReference type="NCBIfam" id="TIGR00673">
    <property type="entry name" value="cynS"/>
    <property type="match status" value="1"/>
</dbReference>
<dbReference type="CDD" id="cd00559">
    <property type="entry name" value="Cyanase_C"/>
    <property type="match status" value="1"/>
</dbReference>
<comment type="catalytic activity">
    <reaction evidence="3">
        <text>cyanate + hydrogencarbonate + 3 H(+) = NH4(+) + 2 CO2</text>
        <dbReference type="Rhea" id="RHEA:11120"/>
        <dbReference type="ChEBI" id="CHEBI:15378"/>
        <dbReference type="ChEBI" id="CHEBI:16526"/>
        <dbReference type="ChEBI" id="CHEBI:17544"/>
        <dbReference type="ChEBI" id="CHEBI:28938"/>
        <dbReference type="ChEBI" id="CHEBI:29195"/>
        <dbReference type="EC" id="4.2.1.104"/>
    </reaction>
</comment>
<dbReference type="PANTHER" id="PTHR34186:SF2">
    <property type="entry name" value="CYANATE HYDRATASE"/>
    <property type="match status" value="1"/>
</dbReference>
<dbReference type="Pfam" id="PF02560">
    <property type="entry name" value="Cyanate_lyase"/>
    <property type="match status" value="1"/>
</dbReference>
<organism evidence="6">
    <name type="scientific">Salvia splendens</name>
    <name type="common">Scarlet sage</name>
    <dbReference type="NCBI Taxonomy" id="180675"/>
    <lineage>
        <taxon>Eukaryota</taxon>
        <taxon>Viridiplantae</taxon>
        <taxon>Streptophyta</taxon>
        <taxon>Embryophyta</taxon>
        <taxon>Tracheophyta</taxon>
        <taxon>Spermatophyta</taxon>
        <taxon>Magnoliopsida</taxon>
        <taxon>eudicotyledons</taxon>
        <taxon>Gunneridae</taxon>
        <taxon>Pentapetalae</taxon>
        <taxon>asterids</taxon>
        <taxon>lamiids</taxon>
        <taxon>Lamiales</taxon>
        <taxon>Lamiaceae</taxon>
        <taxon>Nepetoideae</taxon>
        <taxon>Mentheae</taxon>
        <taxon>Salviinae</taxon>
        <taxon>Salvia</taxon>
        <taxon>Salvia subgen. Calosphace</taxon>
        <taxon>core Calosphace</taxon>
    </lineage>
</organism>
<gene>
    <name evidence="3" type="primary">CYN</name>
    <name evidence="6" type="ORF">SASPL_145870</name>
</gene>
<dbReference type="InterPro" id="IPR003712">
    <property type="entry name" value="Cyanate_lyase_C"/>
</dbReference>
<dbReference type="SUPFAM" id="SSF47413">
    <property type="entry name" value="lambda repressor-like DNA-binding domains"/>
    <property type="match status" value="1"/>
</dbReference>
<dbReference type="InterPro" id="IPR036581">
    <property type="entry name" value="Cyanate_lyase_C_sf"/>
</dbReference>
<dbReference type="PANTHER" id="PTHR34186">
    <property type="entry name" value="CYANATE HYDRATASE"/>
    <property type="match status" value="1"/>
</dbReference>
<evidence type="ECO:0000256" key="1">
    <source>
        <dbReference type="ARBA" id="ARBA00003561"/>
    </source>
</evidence>
<dbReference type="HAMAP" id="MF_00535">
    <property type="entry name" value="Cyanate_hydrat"/>
    <property type="match status" value="1"/>
</dbReference>
<feature type="domain" description="Cyanate lyase C-terminal" evidence="5">
    <location>
        <begin position="79"/>
        <end position="152"/>
    </location>
</feature>
<comment type="function">
    <text evidence="1 3">Catalyzes the reaction of cyanate with bicarbonate to produce ammonia and carbon dioxide.</text>
</comment>
<evidence type="ECO:0000256" key="2">
    <source>
        <dbReference type="ARBA" id="ARBA00023239"/>
    </source>
</evidence>
<feature type="compositionally biased region" description="Polar residues" evidence="4">
    <location>
        <begin position="272"/>
        <end position="284"/>
    </location>
</feature>
<dbReference type="PRINTS" id="PR01693">
    <property type="entry name" value="CYANASE"/>
</dbReference>
<evidence type="ECO:0000259" key="5">
    <source>
        <dbReference type="SMART" id="SM01116"/>
    </source>
</evidence>
<dbReference type="AlphaFoldDB" id="A0A8X8WJL6"/>
<dbReference type="Gene3D" id="1.10.260.40">
    <property type="entry name" value="lambda repressor-like DNA-binding domains"/>
    <property type="match status" value="1"/>
</dbReference>
<dbReference type="EMBL" id="PNBA02000017">
    <property type="protein sequence ID" value="KAG6395229.1"/>
    <property type="molecule type" value="Genomic_DNA"/>
</dbReference>
<feature type="active site" evidence="3">
    <location>
        <position position="118"/>
    </location>
</feature>
<dbReference type="Gene3D" id="3.30.1160.10">
    <property type="entry name" value="Cyanate lyase, C-terminal domain"/>
    <property type="match status" value="1"/>
</dbReference>